<evidence type="ECO:0000313" key="1">
    <source>
        <dbReference type="EMBL" id="CRZ02303.1"/>
    </source>
</evidence>
<sequence length="112" mass="12803">FRIAISDYEEALIMGEDEDLYGDLEWMLTMARRQADSETNLEQVETIEEICGRLEADPCNVRLLVRRAQIRERIGEFEGMVDDATEALCIIEDPILGRQLLQDQANNVTADL</sequence>
<accession>A0A0H5QJZ9</accession>
<feature type="non-terminal residue" evidence="1">
    <location>
        <position position="112"/>
    </location>
</feature>
<dbReference type="Gene3D" id="1.25.40.10">
    <property type="entry name" value="Tetratricopeptide repeat domain"/>
    <property type="match status" value="1"/>
</dbReference>
<dbReference type="EMBL" id="HACM01001861">
    <property type="protein sequence ID" value="CRZ02303.1"/>
    <property type="molecule type" value="Transcribed_RNA"/>
</dbReference>
<protein>
    <submittedName>
        <fullName evidence="1">Uncharacterized protein</fullName>
    </submittedName>
</protein>
<proteinExistence type="predicted"/>
<feature type="non-terminal residue" evidence="1">
    <location>
        <position position="1"/>
    </location>
</feature>
<reference evidence="1" key="1">
    <citation type="submission" date="2015-04" db="EMBL/GenBank/DDBJ databases">
        <title>The genome sequence of the plant pathogenic Rhizarian Plasmodiophora brassicae reveals insights in its biotrophic life cycle and the origin of chitin synthesis.</title>
        <authorList>
            <person name="Schwelm A."/>
            <person name="Fogelqvist J."/>
            <person name="Knaust A."/>
            <person name="Julke S."/>
            <person name="Lilja T."/>
            <person name="Dhandapani V."/>
            <person name="Bonilla-Rosso G."/>
            <person name="Karlsson M."/>
            <person name="Shevchenko A."/>
            <person name="Choi S.R."/>
            <person name="Kim H.G."/>
            <person name="Park J.Y."/>
            <person name="Lim Y.P."/>
            <person name="Ludwig-Muller J."/>
            <person name="Dixelius C."/>
        </authorList>
    </citation>
    <scope>NUCLEOTIDE SEQUENCE</scope>
    <source>
        <tissue evidence="1">Potato root galls</tissue>
    </source>
</reference>
<dbReference type="InterPro" id="IPR011990">
    <property type="entry name" value="TPR-like_helical_dom_sf"/>
</dbReference>
<name>A0A0H5QJZ9_9EUKA</name>
<organism evidence="1">
    <name type="scientific">Spongospora subterranea</name>
    <dbReference type="NCBI Taxonomy" id="70186"/>
    <lineage>
        <taxon>Eukaryota</taxon>
        <taxon>Sar</taxon>
        <taxon>Rhizaria</taxon>
        <taxon>Endomyxa</taxon>
        <taxon>Phytomyxea</taxon>
        <taxon>Plasmodiophorida</taxon>
        <taxon>Plasmodiophoridae</taxon>
        <taxon>Spongospora</taxon>
    </lineage>
</organism>
<dbReference type="AlphaFoldDB" id="A0A0H5QJZ9"/>